<sequence>MNLHLADEHDIVKFQKNQSNTKGSQQTITSILQCVVSHKGIKKLNICHAVAEWLSMLYSHTGHAIKEFLINKVQEFNLQNKILCIVTDNDSNMAKHQQIIHIQNLVKFFDSPKQSQRLDIIQIEAHKKKQKKIFCNNPNSSDKSENNSNFEDEEEAMKVHYAKNIDSNEYDYNNAEGLQETPNYDLESNSLDDENKNIQNIIYNSLFEYWDHLSQICLLAILLDLWLKEMTFANEETHNNTINECRFQLHQLMNIQLPISNKHATSSSSKNLSPNNMFKDLIFSNTQRSQEFTDELDFYLDFRQTPLASSDANPLLWW</sequence>
<proteinExistence type="predicted"/>
<dbReference type="Proteomes" id="UP000789759">
    <property type="component" value="Unassembled WGS sequence"/>
</dbReference>
<dbReference type="InterPro" id="IPR012337">
    <property type="entry name" value="RNaseH-like_sf"/>
</dbReference>
<name>A0A9N9GRA9_9GLOM</name>
<accession>A0A9N9GRA9</accession>
<gene>
    <name evidence="2" type="ORF">CPELLU_LOCUS7868</name>
</gene>
<keyword evidence="3" id="KW-1185">Reference proteome</keyword>
<evidence type="ECO:0000313" key="2">
    <source>
        <dbReference type="EMBL" id="CAG8619961.1"/>
    </source>
</evidence>
<reference evidence="2" key="1">
    <citation type="submission" date="2021-06" db="EMBL/GenBank/DDBJ databases">
        <authorList>
            <person name="Kallberg Y."/>
            <person name="Tangrot J."/>
            <person name="Rosling A."/>
        </authorList>
    </citation>
    <scope>NUCLEOTIDE SEQUENCE</scope>
    <source>
        <strain evidence="2">FL966</strain>
    </source>
</reference>
<protein>
    <submittedName>
        <fullName evidence="2">7551_t:CDS:1</fullName>
    </submittedName>
</protein>
<evidence type="ECO:0000313" key="3">
    <source>
        <dbReference type="Proteomes" id="UP000789759"/>
    </source>
</evidence>
<comment type="caution">
    <text evidence="2">The sequence shown here is derived from an EMBL/GenBank/DDBJ whole genome shotgun (WGS) entry which is preliminary data.</text>
</comment>
<dbReference type="SUPFAM" id="SSF53098">
    <property type="entry name" value="Ribonuclease H-like"/>
    <property type="match status" value="1"/>
</dbReference>
<feature type="region of interest" description="Disordered" evidence="1">
    <location>
        <begin position="134"/>
        <end position="153"/>
    </location>
</feature>
<dbReference type="AlphaFoldDB" id="A0A9N9GRA9"/>
<organism evidence="2 3">
    <name type="scientific">Cetraspora pellucida</name>
    <dbReference type="NCBI Taxonomy" id="1433469"/>
    <lineage>
        <taxon>Eukaryota</taxon>
        <taxon>Fungi</taxon>
        <taxon>Fungi incertae sedis</taxon>
        <taxon>Mucoromycota</taxon>
        <taxon>Glomeromycotina</taxon>
        <taxon>Glomeromycetes</taxon>
        <taxon>Diversisporales</taxon>
        <taxon>Gigasporaceae</taxon>
        <taxon>Cetraspora</taxon>
    </lineage>
</organism>
<dbReference type="EMBL" id="CAJVQA010005407">
    <property type="protein sequence ID" value="CAG8619961.1"/>
    <property type="molecule type" value="Genomic_DNA"/>
</dbReference>
<feature type="compositionally biased region" description="Low complexity" evidence="1">
    <location>
        <begin position="136"/>
        <end position="149"/>
    </location>
</feature>
<evidence type="ECO:0000256" key="1">
    <source>
        <dbReference type="SAM" id="MobiDB-lite"/>
    </source>
</evidence>
<dbReference type="OrthoDB" id="2432230at2759"/>